<dbReference type="RefSeq" id="WP_269040882.1">
    <property type="nucleotide sequence ID" value="NZ_CP114040.1"/>
</dbReference>
<dbReference type="Pfam" id="PF13649">
    <property type="entry name" value="Methyltransf_25"/>
    <property type="match status" value="1"/>
</dbReference>
<keyword evidence="1 6" id="KW-0489">Methyltransferase</keyword>
<evidence type="ECO:0000256" key="2">
    <source>
        <dbReference type="ARBA" id="ARBA00022679"/>
    </source>
</evidence>
<dbReference type="GO" id="GO:0032259">
    <property type="term" value="P:methylation"/>
    <property type="evidence" value="ECO:0007669"/>
    <property type="project" value="UniProtKB-KW"/>
</dbReference>
<keyword evidence="2" id="KW-0808">Transferase</keyword>
<dbReference type="EMBL" id="CP114040">
    <property type="protein sequence ID" value="WAS98521.1"/>
    <property type="molecule type" value="Genomic_DNA"/>
</dbReference>
<feature type="compositionally biased region" description="Acidic residues" evidence="4">
    <location>
        <begin position="174"/>
        <end position="219"/>
    </location>
</feature>
<dbReference type="Gene3D" id="2.20.25.110">
    <property type="entry name" value="S-adenosyl-L-methionine-dependent methyltransferases"/>
    <property type="match status" value="1"/>
</dbReference>
<organism evidence="6 7">
    <name type="scientific">Nannocystis punicea</name>
    <dbReference type="NCBI Taxonomy" id="2995304"/>
    <lineage>
        <taxon>Bacteria</taxon>
        <taxon>Pseudomonadati</taxon>
        <taxon>Myxococcota</taxon>
        <taxon>Polyangia</taxon>
        <taxon>Nannocystales</taxon>
        <taxon>Nannocystaceae</taxon>
        <taxon>Nannocystis</taxon>
    </lineage>
</organism>
<keyword evidence="7" id="KW-1185">Reference proteome</keyword>
<feature type="compositionally biased region" description="Pro residues" evidence="4">
    <location>
        <begin position="102"/>
        <end position="112"/>
    </location>
</feature>
<dbReference type="InterPro" id="IPR041698">
    <property type="entry name" value="Methyltransf_25"/>
</dbReference>
<protein>
    <submittedName>
        <fullName evidence="6">Class I SAM-dependent methyltransferase</fullName>
    </submittedName>
</protein>
<gene>
    <name evidence="6" type="ORF">O0S08_20460</name>
</gene>
<feature type="domain" description="Methyltransferase" evidence="5">
    <location>
        <begin position="369"/>
        <end position="463"/>
    </location>
</feature>
<proteinExistence type="predicted"/>
<reference evidence="6" key="1">
    <citation type="submission" date="2022-11" db="EMBL/GenBank/DDBJ databases">
        <title>Minimal conservation of predation-associated metabolite biosynthetic gene clusters underscores biosynthetic potential of Myxococcota including descriptions for ten novel species: Archangium lansinium sp. nov., Myxococcus landrumus sp. nov., Nannocystis bai.</title>
        <authorList>
            <person name="Ahearne A."/>
            <person name="Stevens C."/>
            <person name="Dowd S."/>
        </authorList>
    </citation>
    <scope>NUCLEOTIDE SEQUENCE</scope>
    <source>
        <strain evidence="6">Fl3</strain>
    </source>
</reference>
<accession>A0ABY7HH29</accession>
<evidence type="ECO:0000256" key="3">
    <source>
        <dbReference type="ARBA" id="ARBA00022691"/>
    </source>
</evidence>
<name>A0ABY7HH29_9BACT</name>
<dbReference type="GO" id="GO:0008168">
    <property type="term" value="F:methyltransferase activity"/>
    <property type="evidence" value="ECO:0007669"/>
    <property type="project" value="UniProtKB-KW"/>
</dbReference>
<evidence type="ECO:0000256" key="1">
    <source>
        <dbReference type="ARBA" id="ARBA00022603"/>
    </source>
</evidence>
<dbReference type="PANTHER" id="PTHR43464">
    <property type="entry name" value="METHYLTRANSFERASE"/>
    <property type="match status" value="1"/>
</dbReference>
<dbReference type="PANTHER" id="PTHR43464:SF19">
    <property type="entry name" value="UBIQUINONE BIOSYNTHESIS O-METHYLTRANSFERASE, MITOCHONDRIAL"/>
    <property type="match status" value="1"/>
</dbReference>
<evidence type="ECO:0000313" key="6">
    <source>
        <dbReference type="EMBL" id="WAS98521.1"/>
    </source>
</evidence>
<feature type="region of interest" description="Disordered" evidence="4">
    <location>
        <begin position="168"/>
        <end position="325"/>
    </location>
</feature>
<feature type="compositionally biased region" description="Pro residues" evidence="4">
    <location>
        <begin position="268"/>
        <end position="318"/>
    </location>
</feature>
<feature type="region of interest" description="Disordered" evidence="4">
    <location>
        <begin position="57"/>
        <end position="134"/>
    </location>
</feature>
<dbReference type="Gene3D" id="3.40.50.150">
    <property type="entry name" value="Vaccinia Virus protein VP39"/>
    <property type="match status" value="1"/>
</dbReference>
<feature type="compositionally biased region" description="Polar residues" evidence="4">
    <location>
        <begin position="57"/>
        <end position="66"/>
    </location>
</feature>
<evidence type="ECO:0000313" key="7">
    <source>
        <dbReference type="Proteomes" id="UP001164459"/>
    </source>
</evidence>
<sequence length="575" mass="61307">MTWQVSPEEWLLDFTIIPRGLARGVDSLDVIDDRLRSMLSPPAPPAGIIIPTITATRSGRSVSGSIPPSPAKQPTGPRPAAAPLSESAGSSGLSVELRPIGPAAPSPAPPPEAGAGMVIPSLTRPGGALVDDDDDALALERLAPEPSIPRDDDVEDVMSAVAASASLLPVAAEPEAEAETEVEAEEAEAEEEEELQAEPAEAEAAEDDELEDDALEVQEEVVVARPAPVVEKPASVPRPRQPTGPVPAAEKLGPPRPPAAAPTTPEKSGPPRPPPTPEKAGPPRPPPAAAEKPTAPPRPPPEKAPPPKASPAASPPAPRSDGRKRRNWHEDVFGDHYAAILPVDADASAEIDAAFIQKSLDLASGQTLLDVGCGDGRHTEAFAALGLDVTGLDNSMPQLLRAARRNEASKFNFDILHGDMRGIPRDRTYDAVTCLGSSFGYFESDEQNRQCLQDMVEVLKPGGKLALQVFNRDYLMGVLPCRSWWQGRGCLVLDVADMHFSTGRVRIHRTVVFEDGRQFEHHISIRAYSAHTLAKMLATMGARVIELSGSRDTRGRFYGGASPEIWIFAQRRDDV</sequence>
<dbReference type="SUPFAM" id="SSF53335">
    <property type="entry name" value="S-adenosyl-L-methionine-dependent methyltransferases"/>
    <property type="match status" value="1"/>
</dbReference>
<keyword evidence="3" id="KW-0949">S-adenosyl-L-methionine</keyword>
<dbReference type="Proteomes" id="UP001164459">
    <property type="component" value="Chromosome"/>
</dbReference>
<evidence type="ECO:0000256" key="4">
    <source>
        <dbReference type="SAM" id="MobiDB-lite"/>
    </source>
</evidence>
<dbReference type="InterPro" id="IPR029063">
    <property type="entry name" value="SAM-dependent_MTases_sf"/>
</dbReference>
<feature type="compositionally biased region" description="Low complexity" evidence="4">
    <location>
        <begin position="220"/>
        <end position="234"/>
    </location>
</feature>
<dbReference type="CDD" id="cd02440">
    <property type="entry name" value="AdoMet_MTases"/>
    <property type="match status" value="1"/>
</dbReference>
<evidence type="ECO:0000259" key="5">
    <source>
        <dbReference type="Pfam" id="PF13649"/>
    </source>
</evidence>